<organism evidence="7 8">
    <name type="scientific">Halapricum desulfuricans</name>
    <dbReference type="NCBI Taxonomy" id="2841257"/>
    <lineage>
        <taxon>Archaea</taxon>
        <taxon>Methanobacteriati</taxon>
        <taxon>Methanobacteriota</taxon>
        <taxon>Stenosarchaea group</taxon>
        <taxon>Halobacteria</taxon>
        <taxon>Halobacteriales</taxon>
        <taxon>Haloarculaceae</taxon>
        <taxon>Halapricum</taxon>
    </lineage>
</organism>
<evidence type="ECO:0000256" key="2">
    <source>
        <dbReference type="ARBA" id="ARBA00022723"/>
    </source>
</evidence>
<dbReference type="AlphaFoldDB" id="A0A897NMM7"/>
<protein>
    <submittedName>
        <fullName evidence="7">NADH:ubiquinone oxidoreductase 24 kD subunit</fullName>
    </submittedName>
</protein>
<keyword evidence="4" id="KW-0411">Iron-sulfur</keyword>
<feature type="region of interest" description="Disordered" evidence="6">
    <location>
        <begin position="1"/>
        <end position="28"/>
    </location>
</feature>
<evidence type="ECO:0000256" key="1">
    <source>
        <dbReference type="ARBA" id="ARBA00022714"/>
    </source>
</evidence>
<sequence length="191" mass="20444">MASLDSIKQSVRGSDADVDGDDSGIIPADAGIDDVCDEEVETVRSLVAPHADGEGGIIPSLQAVQNEYGYLPRFSMQVIAEECDTTIARVFGTASFYSQFYFEPRGEHSVKVCTGTACHVKGADDISENLQEELDVETGEVTDDGQFTIEHVRCVGACGLAPVVVVDDDVHGPIEAENAPEIIDEYTDEEA</sequence>
<dbReference type="SUPFAM" id="SSF52833">
    <property type="entry name" value="Thioredoxin-like"/>
    <property type="match status" value="1"/>
</dbReference>
<dbReference type="Gene3D" id="1.10.10.1590">
    <property type="entry name" value="NADH-quinone oxidoreductase subunit E"/>
    <property type="match status" value="1"/>
</dbReference>
<keyword evidence="7" id="KW-0830">Ubiquinone</keyword>
<proteinExistence type="predicted"/>
<evidence type="ECO:0000256" key="5">
    <source>
        <dbReference type="ARBA" id="ARBA00034078"/>
    </source>
</evidence>
<dbReference type="PANTHER" id="PTHR43342">
    <property type="entry name" value="NADH-QUINONE OXIDOREDUCTASE, E SUBUNIT"/>
    <property type="match status" value="1"/>
</dbReference>
<gene>
    <name evidence="7" type="primary">nuoE</name>
    <name evidence="7" type="ORF">HSEST_0419</name>
</gene>
<dbReference type="GeneID" id="68857059"/>
<dbReference type="FunFam" id="3.40.30.10:FF:000015">
    <property type="entry name" value="NADH-quinone oxidoreductase subunit E"/>
    <property type="match status" value="1"/>
</dbReference>
<dbReference type="EMBL" id="CP064791">
    <property type="protein sequence ID" value="QSG13968.1"/>
    <property type="molecule type" value="Genomic_DNA"/>
</dbReference>
<evidence type="ECO:0000313" key="7">
    <source>
        <dbReference type="EMBL" id="QSG13968.1"/>
    </source>
</evidence>
<dbReference type="InterPro" id="IPR028431">
    <property type="entry name" value="NADP_DH_HndA-like"/>
</dbReference>
<dbReference type="Gene3D" id="3.40.30.10">
    <property type="entry name" value="Glutaredoxin"/>
    <property type="match status" value="1"/>
</dbReference>
<dbReference type="InterPro" id="IPR041921">
    <property type="entry name" value="NuoE_N"/>
</dbReference>
<dbReference type="GO" id="GO:0046872">
    <property type="term" value="F:metal ion binding"/>
    <property type="evidence" value="ECO:0007669"/>
    <property type="project" value="UniProtKB-KW"/>
</dbReference>
<evidence type="ECO:0000256" key="6">
    <source>
        <dbReference type="SAM" id="MobiDB-lite"/>
    </source>
</evidence>
<evidence type="ECO:0000313" key="8">
    <source>
        <dbReference type="Proteomes" id="UP000663292"/>
    </source>
</evidence>
<dbReference type="PANTHER" id="PTHR43342:SF1">
    <property type="entry name" value="BIFURCATING [FEFE] HYDROGENASE GAMMA SUBUNIT"/>
    <property type="match status" value="1"/>
</dbReference>
<accession>A0A897NMM7</accession>
<comment type="cofactor">
    <cofactor evidence="5">
        <name>[2Fe-2S] cluster</name>
        <dbReference type="ChEBI" id="CHEBI:190135"/>
    </cofactor>
</comment>
<dbReference type="RefSeq" id="WP_229121917.1">
    <property type="nucleotide sequence ID" value="NZ_CP064791.1"/>
</dbReference>
<dbReference type="Proteomes" id="UP000663292">
    <property type="component" value="Chromosome"/>
</dbReference>
<keyword evidence="8" id="KW-1185">Reference proteome</keyword>
<evidence type="ECO:0000256" key="3">
    <source>
        <dbReference type="ARBA" id="ARBA00023004"/>
    </source>
</evidence>
<name>A0A897NMM7_9EURY</name>
<dbReference type="Pfam" id="PF01257">
    <property type="entry name" value="2Fe-2S_thioredx"/>
    <property type="match status" value="1"/>
</dbReference>
<keyword evidence="3" id="KW-0408">Iron</keyword>
<dbReference type="InterPro" id="IPR042128">
    <property type="entry name" value="NuoE_dom"/>
</dbReference>
<dbReference type="GO" id="GO:0051537">
    <property type="term" value="F:2 iron, 2 sulfur cluster binding"/>
    <property type="evidence" value="ECO:0007669"/>
    <property type="project" value="UniProtKB-KW"/>
</dbReference>
<keyword evidence="1" id="KW-0001">2Fe-2S</keyword>
<evidence type="ECO:0000256" key="4">
    <source>
        <dbReference type="ARBA" id="ARBA00023014"/>
    </source>
</evidence>
<reference evidence="7 8" key="1">
    <citation type="submission" date="2020-11" db="EMBL/GenBank/DDBJ databases">
        <title>Carbohydrate-dependent, anaerobic sulfur respiration: A novel catabolism in halophilic archaea.</title>
        <authorList>
            <person name="Sorokin D.Y."/>
            <person name="Messina E."/>
            <person name="Smedile F."/>
            <person name="La Cono V."/>
            <person name="Hallsworth J.E."/>
            <person name="Yakimov M.M."/>
        </authorList>
    </citation>
    <scope>NUCLEOTIDE SEQUENCE [LARGE SCALE GENOMIC DNA]</scope>
    <source>
        <strain evidence="7 8">HSR-Est</strain>
    </source>
</reference>
<dbReference type="CDD" id="cd03064">
    <property type="entry name" value="TRX_Fd_NuoE"/>
    <property type="match status" value="1"/>
</dbReference>
<dbReference type="InterPro" id="IPR036249">
    <property type="entry name" value="Thioredoxin-like_sf"/>
</dbReference>
<keyword evidence="2" id="KW-0479">Metal-binding</keyword>